<evidence type="ECO:0000313" key="2">
    <source>
        <dbReference type="EMBL" id="PRX46552.1"/>
    </source>
</evidence>
<gene>
    <name evidence="2" type="ORF">B0I33_107129</name>
</gene>
<dbReference type="InterPro" id="IPR043917">
    <property type="entry name" value="DUF5753"/>
</dbReference>
<comment type="caution">
    <text evidence="2">The sequence shown here is derived from an EMBL/GenBank/DDBJ whole genome shotgun (WGS) entry which is preliminary data.</text>
</comment>
<dbReference type="Proteomes" id="UP000238362">
    <property type="component" value="Unassembled WGS sequence"/>
</dbReference>
<feature type="domain" description="DUF5753" evidence="1">
    <location>
        <begin position="101"/>
        <end position="283"/>
    </location>
</feature>
<dbReference type="CDD" id="cd00093">
    <property type="entry name" value="HTH_XRE"/>
    <property type="match status" value="1"/>
</dbReference>
<reference evidence="2 3" key="1">
    <citation type="submission" date="2018-03" db="EMBL/GenBank/DDBJ databases">
        <title>Genomic Encyclopedia of Type Strains, Phase III (KMG-III): the genomes of soil and plant-associated and newly described type strains.</title>
        <authorList>
            <person name="Whitman W."/>
        </authorList>
    </citation>
    <scope>NUCLEOTIDE SEQUENCE [LARGE SCALE GENOMIC DNA]</scope>
    <source>
        <strain evidence="2 3">CGMCC 4.7125</strain>
    </source>
</reference>
<protein>
    <recommendedName>
        <fullName evidence="1">DUF5753 domain-containing protein</fullName>
    </recommendedName>
</protein>
<evidence type="ECO:0000259" key="1">
    <source>
        <dbReference type="Pfam" id="PF19054"/>
    </source>
</evidence>
<sequence>MVEACPIVVRRWVGSEFAAMRNSSHNPSRSEAAKRVEKSPAALGHVESGRNFPAVNKIEVLLSYYGHGDRAGYFAALVERAKARRQWWDTLPEGAVPEWYQLFLGYETSAVETFTYAPQVVPDLLQTPAYAEAIVHATEPEADEERVELACEVRAGRTREVLDRDDPCVLRCVIDEAALRRPVGGPAVLREQLRHLLDVGRRSNVDIRVLPTDLGAHASTDAGFTVMAMPPELEGHPGVAYVATVVEGTFFEKAGQIGVFRDRADRLRGQALSTKRSREFIDHLASERRRR</sequence>
<dbReference type="InterPro" id="IPR001387">
    <property type="entry name" value="Cro/C1-type_HTH"/>
</dbReference>
<organism evidence="2 3">
    <name type="scientific">Prauserella shujinwangii</name>
    <dbReference type="NCBI Taxonomy" id="1453103"/>
    <lineage>
        <taxon>Bacteria</taxon>
        <taxon>Bacillati</taxon>
        <taxon>Actinomycetota</taxon>
        <taxon>Actinomycetes</taxon>
        <taxon>Pseudonocardiales</taxon>
        <taxon>Pseudonocardiaceae</taxon>
        <taxon>Prauserella</taxon>
    </lineage>
</organism>
<accession>A0A2T0LSF3</accession>
<name>A0A2T0LSF3_9PSEU</name>
<dbReference type="EMBL" id="PVNH01000007">
    <property type="protein sequence ID" value="PRX46552.1"/>
    <property type="molecule type" value="Genomic_DNA"/>
</dbReference>
<proteinExistence type="predicted"/>
<evidence type="ECO:0000313" key="3">
    <source>
        <dbReference type="Proteomes" id="UP000238362"/>
    </source>
</evidence>
<dbReference type="Pfam" id="PF19054">
    <property type="entry name" value="DUF5753"/>
    <property type="match status" value="1"/>
</dbReference>
<dbReference type="AlphaFoldDB" id="A0A2T0LSF3"/>
<keyword evidence="3" id="KW-1185">Reference proteome</keyword>